<dbReference type="EMBL" id="BMAC01000474">
    <property type="protein sequence ID" value="GFP97112.1"/>
    <property type="molecule type" value="Genomic_DNA"/>
</dbReference>
<keyword evidence="3" id="KW-1185">Reference proteome</keyword>
<evidence type="ECO:0000259" key="1">
    <source>
        <dbReference type="Pfam" id="PF12146"/>
    </source>
</evidence>
<dbReference type="InterPro" id="IPR000073">
    <property type="entry name" value="AB_hydrolase_1"/>
</dbReference>
<dbReference type="FunFam" id="3.40.50.1820:FF:000036">
    <property type="entry name" value="Alpha/beta-Hydrolases superfamily protein"/>
    <property type="match status" value="1"/>
</dbReference>
<dbReference type="OrthoDB" id="2498029at2759"/>
<evidence type="ECO:0000313" key="3">
    <source>
        <dbReference type="Proteomes" id="UP000653305"/>
    </source>
</evidence>
<accession>A0A830CFM9</accession>
<organism evidence="2 3">
    <name type="scientific">Phtheirospermum japonicum</name>
    <dbReference type="NCBI Taxonomy" id="374723"/>
    <lineage>
        <taxon>Eukaryota</taxon>
        <taxon>Viridiplantae</taxon>
        <taxon>Streptophyta</taxon>
        <taxon>Embryophyta</taxon>
        <taxon>Tracheophyta</taxon>
        <taxon>Spermatophyta</taxon>
        <taxon>Magnoliopsida</taxon>
        <taxon>eudicotyledons</taxon>
        <taxon>Gunneridae</taxon>
        <taxon>Pentapetalae</taxon>
        <taxon>asterids</taxon>
        <taxon>lamiids</taxon>
        <taxon>Lamiales</taxon>
        <taxon>Orobanchaceae</taxon>
        <taxon>Orobanchaceae incertae sedis</taxon>
        <taxon>Phtheirospermum</taxon>
    </lineage>
</organism>
<feature type="domain" description="Serine aminopeptidase S33" evidence="1">
    <location>
        <begin position="23"/>
        <end position="260"/>
    </location>
</feature>
<dbReference type="GO" id="GO:0016787">
    <property type="term" value="F:hydrolase activity"/>
    <property type="evidence" value="ECO:0007669"/>
    <property type="project" value="UniProtKB-ARBA"/>
</dbReference>
<dbReference type="Gene3D" id="3.40.50.1820">
    <property type="entry name" value="alpha/beta hydrolase"/>
    <property type="match status" value="1"/>
</dbReference>
<dbReference type="InterPro" id="IPR022742">
    <property type="entry name" value="Hydrolase_4"/>
</dbReference>
<dbReference type="Proteomes" id="UP000653305">
    <property type="component" value="Unassembled WGS sequence"/>
</dbReference>
<dbReference type="InterPro" id="IPR051044">
    <property type="entry name" value="MAG_DAG_Lipase"/>
</dbReference>
<dbReference type="Pfam" id="PF12146">
    <property type="entry name" value="Hydrolase_4"/>
    <property type="match status" value="1"/>
</dbReference>
<sequence>QKFITNSKGTKLFTCRWLPLNSEPKGLIFLCHGYAIECSITLKRCAIRLAEAGYAVYGMDYQGHGKSSGLRCYIHNFDDLVTDCSDHFTAVCERQENKKKKRIIMGESMGGAVVLLLHRKRPDYWDMAVLVAPMCKIANDVKPHPFFTKLAPRLSRLIPTWKLPLPDVTDKAFRVQEIRDEVRSNPFCYKGWPPIQTGVELLKVSLDLEDRLDEVSLPFIVVHGGEDRVTDPSVSQLLYQSAVSFDKTFKLYPAMWHSLTIGELPHNMDIVFNDIINWLDERVVLPKLK</sequence>
<protein>
    <submittedName>
        <fullName evidence="2">Caffeoylshikimate esterase</fullName>
    </submittedName>
</protein>
<proteinExistence type="predicted"/>
<comment type="caution">
    <text evidence="2">The sequence shown here is derived from an EMBL/GenBank/DDBJ whole genome shotgun (WGS) entry which is preliminary data.</text>
</comment>
<dbReference type="InterPro" id="IPR029058">
    <property type="entry name" value="AB_hydrolase_fold"/>
</dbReference>
<feature type="non-terminal residue" evidence="2">
    <location>
        <position position="1"/>
    </location>
</feature>
<dbReference type="PRINTS" id="PR00111">
    <property type="entry name" value="ABHYDROLASE"/>
</dbReference>
<gene>
    <name evidence="2" type="ORF">PHJA_001855300</name>
</gene>
<dbReference type="SUPFAM" id="SSF53474">
    <property type="entry name" value="alpha/beta-Hydrolases"/>
    <property type="match status" value="1"/>
</dbReference>
<name>A0A830CFM9_9LAMI</name>
<dbReference type="PANTHER" id="PTHR11614">
    <property type="entry name" value="PHOSPHOLIPASE-RELATED"/>
    <property type="match status" value="1"/>
</dbReference>
<evidence type="ECO:0000313" key="2">
    <source>
        <dbReference type="EMBL" id="GFP97112.1"/>
    </source>
</evidence>
<reference evidence="2" key="1">
    <citation type="submission" date="2020-07" db="EMBL/GenBank/DDBJ databases">
        <title>Ethylene signaling mediates host invasion by parasitic plants.</title>
        <authorList>
            <person name="Yoshida S."/>
        </authorList>
    </citation>
    <scope>NUCLEOTIDE SEQUENCE</scope>
    <source>
        <strain evidence="2">Okayama</strain>
    </source>
</reference>
<dbReference type="AlphaFoldDB" id="A0A830CFM9"/>